<evidence type="ECO:0000256" key="2">
    <source>
        <dbReference type="ARBA" id="ARBA00023157"/>
    </source>
</evidence>
<organism evidence="3 4">
    <name type="scientific">Acanthosepion pharaonis</name>
    <name type="common">Pharaoh cuttlefish</name>
    <name type="synonym">Sepia pharaonis</name>
    <dbReference type="NCBI Taxonomy" id="158019"/>
    <lineage>
        <taxon>Eukaryota</taxon>
        <taxon>Metazoa</taxon>
        <taxon>Spiralia</taxon>
        <taxon>Lophotrochozoa</taxon>
        <taxon>Mollusca</taxon>
        <taxon>Cephalopoda</taxon>
        <taxon>Coleoidea</taxon>
        <taxon>Decapodiformes</taxon>
        <taxon>Sepiida</taxon>
        <taxon>Sepiina</taxon>
        <taxon>Sepiidae</taxon>
        <taxon>Acanthosepion</taxon>
    </lineage>
</organism>
<comment type="caution">
    <text evidence="3">The sequence shown here is derived from an EMBL/GenBank/DDBJ whole genome shotgun (WGS) entry which is preliminary data.</text>
</comment>
<keyword evidence="4" id="KW-1185">Reference proteome</keyword>
<dbReference type="InterPro" id="IPR052065">
    <property type="entry name" value="Compl_asym_regulator"/>
</dbReference>
<dbReference type="PRINTS" id="PR01705">
    <property type="entry name" value="TSP1REPEAT"/>
</dbReference>
<dbReference type="SUPFAM" id="SSF82895">
    <property type="entry name" value="TSP-1 type 1 repeat"/>
    <property type="match status" value="6"/>
</dbReference>
<proteinExistence type="predicted"/>
<dbReference type="SMART" id="SM00209">
    <property type="entry name" value="TSP1"/>
    <property type="match status" value="6"/>
</dbReference>
<dbReference type="Gene3D" id="2.20.100.10">
    <property type="entry name" value="Thrombospondin type-1 (TSP1) repeat"/>
    <property type="match status" value="6"/>
</dbReference>
<dbReference type="FunFam" id="2.20.100.10:FF:000001">
    <property type="entry name" value="semaphorin-5A isoform X1"/>
    <property type="match status" value="1"/>
</dbReference>
<name>A0A812CPX6_ACAPH</name>
<evidence type="ECO:0000256" key="1">
    <source>
        <dbReference type="ARBA" id="ARBA00022737"/>
    </source>
</evidence>
<dbReference type="EMBL" id="CAHIKZ030001979">
    <property type="protein sequence ID" value="CAE1278425.1"/>
    <property type="molecule type" value="Genomic_DNA"/>
</dbReference>
<dbReference type="FunFam" id="2.20.100.10:FF:000007">
    <property type="entry name" value="Thrombospondin 1"/>
    <property type="match status" value="3"/>
</dbReference>
<dbReference type="AlphaFoldDB" id="A0A812CPX6"/>
<sequence length="487" mass="54993">MFSISFFSSSAAVMCFKKFRQWKGDCKRPLRKRVYASASECCAGKGAGWAWKEKKIRKNSYRCSSCDSRNSLTTPTFETSTLAPWGEWSDCTVTCGAGWRSKYRQCPTCDINDYRNKLFQPCMIQSYCPVDGNWGPWYPWQPCSKSCGGGVRTRTRSCIYPPPAHGGKNCEGKSDDEDTCNTKPCPVDGAWSTWTSWSSCSESCGVGTMKRTRTCSQPQPQHRGKQCKGSAYIIKKCEHKRCPQDGGWSLWSSWSPCPVTCGLGYRIRSRMCNSPKPMYGGNSCKGPYTEKLDCRGRRPCPVSIHGGWSNWSEFGSCKAPRCTGIRGFKYRHRTCTNPKPRHYGQTCHGRSNDRRECYNNFECPVDGNWCIWSPWSACSHRNCRRSDAVERRTRECSCPKPQFKGSPCPQGPAWETRNCSSRPYCDQTETTTISTTLPSKEAISNKKEKETSKAETSITCKNCTTFAITDITSPEDRYNSTVYNTLP</sequence>
<dbReference type="OrthoDB" id="6258760at2759"/>
<dbReference type="InterPro" id="IPR000884">
    <property type="entry name" value="TSP1_rpt"/>
</dbReference>
<dbReference type="InterPro" id="IPR036383">
    <property type="entry name" value="TSP1_rpt_sf"/>
</dbReference>
<evidence type="ECO:0000313" key="3">
    <source>
        <dbReference type="EMBL" id="CAE1278425.1"/>
    </source>
</evidence>
<keyword evidence="1" id="KW-0677">Repeat</keyword>
<accession>A0A812CPX6</accession>
<keyword evidence="2" id="KW-1015">Disulfide bond</keyword>
<reference evidence="3" key="1">
    <citation type="submission" date="2021-01" db="EMBL/GenBank/DDBJ databases">
        <authorList>
            <person name="Li R."/>
            <person name="Bekaert M."/>
        </authorList>
    </citation>
    <scope>NUCLEOTIDE SEQUENCE</scope>
    <source>
        <strain evidence="3">Farmed</strain>
    </source>
</reference>
<gene>
    <name evidence="3" type="ORF">SPHA_41340</name>
</gene>
<dbReference type="Pfam" id="PF00090">
    <property type="entry name" value="TSP_1"/>
    <property type="match status" value="5"/>
</dbReference>
<dbReference type="PROSITE" id="PS50092">
    <property type="entry name" value="TSP1"/>
    <property type="match status" value="6"/>
</dbReference>
<dbReference type="PANTHER" id="PTHR22906:SF21">
    <property type="entry name" value="SEMA DOMAIN-CONTAINING PROTEIN"/>
    <property type="match status" value="1"/>
</dbReference>
<protein>
    <submittedName>
        <fullName evidence="3">HMCN</fullName>
    </submittedName>
</protein>
<dbReference type="PANTHER" id="PTHR22906">
    <property type="entry name" value="PROPERDIN"/>
    <property type="match status" value="1"/>
</dbReference>
<evidence type="ECO:0000313" key="4">
    <source>
        <dbReference type="Proteomes" id="UP000597762"/>
    </source>
</evidence>
<dbReference type="Proteomes" id="UP000597762">
    <property type="component" value="Unassembled WGS sequence"/>
</dbReference>